<sequence length="360" mass="37392">MRIDAAAAQTFAQESLVALGCSPAVAATVAEHMIHADLVGYFSHGFSMLPTYAKAAQSGGVDATAEGVEVSRLGAISVWDGQMAFGHMAVKRATEAGIEIAKQLGVAAVAVRRSYHCARVGHFVEMAAEAGLASIIMANVIDIEPNVVPYGGRDPRLTTNPIGMGVPRPDGKPPVVLDFATAAMALNKVRVAHARGEQLPPGILVDADGNPTLDPGALFSTPPGAILPFGGEQGGHKGYALSVMIELLAGAVTGGGAELGQPEGKPRVITNNVLMVLMDPYKMGASAFEDQVRAATEWILGSRPIDPARPVVLPGELEAAKRAEQLAKGIDYGDKVWAQITATARELGVAESHFPVPVDA</sequence>
<dbReference type="Pfam" id="PF02615">
    <property type="entry name" value="Ldh_2"/>
    <property type="match status" value="1"/>
</dbReference>
<evidence type="ECO:0000313" key="4">
    <source>
        <dbReference type="Proteomes" id="UP000323671"/>
    </source>
</evidence>
<dbReference type="PANTHER" id="PTHR11091">
    <property type="entry name" value="OXIDOREDUCTASE-RELATED"/>
    <property type="match status" value="1"/>
</dbReference>
<dbReference type="AlphaFoldDB" id="A0A5C1EBX9"/>
<gene>
    <name evidence="3" type="primary">ldh</name>
    <name evidence="3" type="ORF">OTERR_26330</name>
</gene>
<dbReference type="GO" id="GO:0016491">
    <property type="term" value="F:oxidoreductase activity"/>
    <property type="evidence" value="ECO:0007669"/>
    <property type="project" value="UniProtKB-KW"/>
</dbReference>
<dbReference type="PANTHER" id="PTHR11091:SF0">
    <property type="entry name" value="MALATE DEHYDROGENASE"/>
    <property type="match status" value="1"/>
</dbReference>
<protein>
    <submittedName>
        <fullName evidence="3">L-lactate dehydrogenase</fullName>
    </submittedName>
</protein>
<dbReference type="SUPFAM" id="SSF89733">
    <property type="entry name" value="L-sulfolactate dehydrogenase-like"/>
    <property type="match status" value="1"/>
</dbReference>
<reference evidence="3 4" key="1">
    <citation type="submission" date="2017-07" db="EMBL/GenBank/DDBJ databases">
        <title>Complete genome sequence of Oryzomicrobium terrae TPP412.</title>
        <authorList>
            <person name="Chiu L.-W."/>
            <person name="Lo K.-J."/>
            <person name="Tsai Y.-M."/>
            <person name="Lin S.-S."/>
            <person name="Kuo C.-H."/>
            <person name="Liu C.-T."/>
        </authorList>
    </citation>
    <scope>NUCLEOTIDE SEQUENCE [LARGE SCALE GENOMIC DNA]</scope>
    <source>
        <strain evidence="3 4">TPP412</strain>
    </source>
</reference>
<comment type="similarity">
    <text evidence="1">Belongs to the LDH2/MDH2 oxidoreductase family.</text>
</comment>
<dbReference type="RefSeq" id="WP_054620234.1">
    <property type="nucleotide sequence ID" value="NZ_CP022579.1"/>
</dbReference>
<proteinExistence type="inferred from homology"/>
<dbReference type="InterPro" id="IPR043144">
    <property type="entry name" value="Mal/L-sulf/L-lact_DH-like_ah"/>
</dbReference>
<keyword evidence="2" id="KW-0560">Oxidoreductase</keyword>
<dbReference type="EMBL" id="CP022579">
    <property type="protein sequence ID" value="QEL66109.1"/>
    <property type="molecule type" value="Genomic_DNA"/>
</dbReference>
<evidence type="ECO:0000256" key="2">
    <source>
        <dbReference type="ARBA" id="ARBA00023002"/>
    </source>
</evidence>
<dbReference type="KEGG" id="otr:OTERR_26330"/>
<accession>A0A5C1EBX9</accession>
<dbReference type="InterPro" id="IPR003767">
    <property type="entry name" value="Malate/L-lactate_DH-like"/>
</dbReference>
<dbReference type="InterPro" id="IPR043143">
    <property type="entry name" value="Mal/L-sulf/L-lact_DH-like_NADP"/>
</dbReference>
<evidence type="ECO:0000313" key="3">
    <source>
        <dbReference type="EMBL" id="QEL66109.1"/>
    </source>
</evidence>
<name>A0A5C1EBX9_9RHOO</name>
<evidence type="ECO:0000256" key="1">
    <source>
        <dbReference type="ARBA" id="ARBA00006056"/>
    </source>
</evidence>
<organism evidence="3 4">
    <name type="scientific">Oryzomicrobium terrae</name>
    <dbReference type="NCBI Taxonomy" id="1735038"/>
    <lineage>
        <taxon>Bacteria</taxon>
        <taxon>Pseudomonadati</taxon>
        <taxon>Pseudomonadota</taxon>
        <taxon>Betaproteobacteria</taxon>
        <taxon>Rhodocyclales</taxon>
        <taxon>Rhodocyclaceae</taxon>
        <taxon>Oryzomicrobium</taxon>
    </lineage>
</organism>
<dbReference type="Proteomes" id="UP000323671">
    <property type="component" value="Chromosome"/>
</dbReference>
<keyword evidence="4" id="KW-1185">Reference proteome</keyword>
<dbReference type="Gene3D" id="3.30.1370.60">
    <property type="entry name" value="Hypothetical oxidoreductase yiak, domain 2"/>
    <property type="match status" value="1"/>
</dbReference>
<dbReference type="Gene3D" id="1.10.1530.10">
    <property type="match status" value="1"/>
</dbReference>
<dbReference type="InterPro" id="IPR036111">
    <property type="entry name" value="Mal/L-sulfo/L-lacto_DH-like_sf"/>
</dbReference>